<dbReference type="AlphaFoldDB" id="A0A830GL98"/>
<keyword evidence="1" id="KW-0472">Membrane</keyword>
<dbReference type="EMBL" id="BMOU01000002">
    <property type="protein sequence ID" value="GGN91470.1"/>
    <property type="molecule type" value="Genomic_DNA"/>
</dbReference>
<name>A0A830GL98_9EURY</name>
<keyword evidence="4" id="KW-1185">Reference proteome</keyword>
<gene>
    <name evidence="3" type="ORF">GCM10009030_14440</name>
</gene>
<comment type="caution">
    <text evidence="3">The sequence shown here is derived from an EMBL/GenBank/DDBJ whole genome shotgun (WGS) entry which is preliminary data.</text>
</comment>
<feature type="transmembrane region" description="Helical" evidence="1">
    <location>
        <begin position="53"/>
        <end position="74"/>
    </location>
</feature>
<organism evidence="3 4">
    <name type="scientific">Haloarcula pellucida</name>
    <dbReference type="NCBI Taxonomy" id="1427151"/>
    <lineage>
        <taxon>Archaea</taxon>
        <taxon>Methanobacteriati</taxon>
        <taxon>Methanobacteriota</taxon>
        <taxon>Stenosarchaea group</taxon>
        <taxon>Halobacteria</taxon>
        <taxon>Halobacteriales</taxon>
        <taxon>Haloarculaceae</taxon>
        <taxon>Haloarcula</taxon>
    </lineage>
</organism>
<feature type="transmembrane region" description="Helical" evidence="1">
    <location>
        <begin position="81"/>
        <end position="102"/>
    </location>
</feature>
<evidence type="ECO:0000259" key="2">
    <source>
        <dbReference type="Pfam" id="PF18902"/>
    </source>
</evidence>
<reference evidence="3" key="1">
    <citation type="journal article" date="2014" name="Int. J. Syst. Evol. Microbiol.">
        <title>Complete genome sequence of Corynebacterium casei LMG S-19264T (=DSM 44701T), isolated from a smear-ripened cheese.</title>
        <authorList>
            <consortium name="US DOE Joint Genome Institute (JGI-PGF)"/>
            <person name="Walter F."/>
            <person name="Albersmeier A."/>
            <person name="Kalinowski J."/>
            <person name="Ruckert C."/>
        </authorList>
    </citation>
    <scope>NUCLEOTIDE SEQUENCE</scope>
    <source>
        <strain evidence="3">JCM 17820</strain>
    </source>
</reference>
<accession>A0A830GL98</accession>
<feature type="transmembrane region" description="Helical" evidence="1">
    <location>
        <begin position="12"/>
        <end position="33"/>
    </location>
</feature>
<dbReference type="Pfam" id="PF18902">
    <property type="entry name" value="DUF5658"/>
    <property type="match status" value="1"/>
</dbReference>
<keyword evidence="1" id="KW-0812">Transmembrane</keyword>
<feature type="domain" description="DUF5658" evidence="2">
    <location>
        <begin position="17"/>
        <end position="97"/>
    </location>
</feature>
<evidence type="ECO:0000313" key="3">
    <source>
        <dbReference type="EMBL" id="GGN91470.1"/>
    </source>
</evidence>
<keyword evidence="1" id="KW-1133">Transmembrane helix</keyword>
<evidence type="ECO:0000313" key="4">
    <source>
        <dbReference type="Proteomes" id="UP000605784"/>
    </source>
</evidence>
<sequence>MPLERRLSESHAVLWAVVILASLFDIVTTMVGLERGLTEGNAVARAFIETYGTPGVGLLKFSALVVVVVCWAWFDDRRATAVLTAFALVSLAVVASNAVTLASV</sequence>
<dbReference type="Proteomes" id="UP000605784">
    <property type="component" value="Unassembled WGS sequence"/>
</dbReference>
<evidence type="ECO:0000256" key="1">
    <source>
        <dbReference type="SAM" id="Phobius"/>
    </source>
</evidence>
<protein>
    <recommendedName>
        <fullName evidence="2">DUF5658 domain-containing protein</fullName>
    </recommendedName>
</protein>
<reference evidence="3" key="2">
    <citation type="submission" date="2020-09" db="EMBL/GenBank/DDBJ databases">
        <authorList>
            <person name="Sun Q."/>
            <person name="Ohkuma M."/>
        </authorList>
    </citation>
    <scope>NUCLEOTIDE SEQUENCE</scope>
    <source>
        <strain evidence="3">JCM 17820</strain>
    </source>
</reference>
<dbReference type="InterPro" id="IPR043717">
    <property type="entry name" value="DUF5658"/>
</dbReference>
<proteinExistence type="predicted"/>